<evidence type="ECO:0008006" key="3">
    <source>
        <dbReference type="Google" id="ProtNLM"/>
    </source>
</evidence>
<name>A0A4Y1WVF2_9BACT</name>
<dbReference type="KEGG" id="acou:A5CBH24_14210"/>
<gene>
    <name evidence="1" type="ORF">A5CBH24_14210</name>
</gene>
<dbReference type="AlphaFoldDB" id="A0A4Y1WVF2"/>
<dbReference type="PROSITE" id="PS51257">
    <property type="entry name" value="PROKAR_LIPOPROTEIN"/>
    <property type="match status" value="1"/>
</dbReference>
<dbReference type="EMBL" id="AP019735">
    <property type="protein sequence ID" value="BBL04108.1"/>
    <property type="molecule type" value="Genomic_DNA"/>
</dbReference>
<dbReference type="SUPFAM" id="SSF117070">
    <property type="entry name" value="LEA14-like"/>
    <property type="match status" value="1"/>
</dbReference>
<accession>A0A4Y1WVF2</accession>
<evidence type="ECO:0000313" key="2">
    <source>
        <dbReference type="Proteomes" id="UP000318946"/>
    </source>
</evidence>
<evidence type="ECO:0000313" key="1">
    <source>
        <dbReference type="EMBL" id="BBL04108.1"/>
    </source>
</evidence>
<organism evidence="1 2">
    <name type="scientific">Alistipes communis</name>
    <dbReference type="NCBI Taxonomy" id="2585118"/>
    <lineage>
        <taxon>Bacteria</taxon>
        <taxon>Pseudomonadati</taxon>
        <taxon>Bacteroidota</taxon>
        <taxon>Bacteroidia</taxon>
        <taxon>Bacteroidales</taxon>
        <taxon>Rikenellaceae</taxon>
        <taxon>Alistipes</taxon>
    </lineage>
</organism>
<proteinExistence type="predicted"/>
<keyword evidence="2" id="KW-1185">Reference proteome</keyword>
<reference evidence="2" key="1">
    <citation type="submission" date="2019-06" db="EMBL/GenBank/DDBJ databases">
        <title>Alistipes onderdonkii subsp. vulgaris subsp. nov., Alistipes dispar sp. nov. and Alistipes communis sp. nov., isolated from human faeces, and creation of Alistipes onderdonkii subsp. onderdonkii subsp. nov.</title>
        <authorList>
            <person name="Sakamoto M."/>
            <person name="Ikeyama N."/>
            <person name="Ogata Y."/>
            <person name="Suda W."/>
            <person name="Iino T."/>
            <person name="Hattori M."/>
            <person name="Ohkuma M."/>
        </authorList>
    </citation>
    <scope>NUCLEOTIDE SEQUENCE [LARGE SCALE GENOMIC DNA]</scope>
    <source>
        <strain evidence="2">5CBH24</strain>
    </source>
</reference>
<dbReference type="Proteomes" id="UP000318946">
    <property type="component" value="Chromosome"/>
</dbReference>
<protein>
    <recommendedName>
        <fullName evidence="3">Late embryogenesis abundant protein LEA-2 subgroup domain-containing protein</fullName>
    </recommendedName>
</protein>
<sequence length="164" mass="18277">MKRLHILCLALLAAATLSGCHRYLAREVRIVPKDIETYGSAGADVTLHVANRGGRPLRFEAAALSLAYDGGEVLRATLRDTVTVASGWEGDVRMRCRLRVPDRAALYAVQRKLQRAETQRMTVSFALRLRVGDAVKKIGRRRMPLSDFLNTFGLRPEDLLTDSE</sequence>